<feature type="domain" description="Post-transcriptional regulator MKT1 N-terminal" evidence="6">
    <location>
        <begin position="298"/>
        <end position="380"/>
    </location>
</feature>
<dbReference type="EMBL" id="JALLKP010000001">
    <property type="protein sequence ID" value="KAK2198036.1"/>
    <property type="molecule type" value="Genomic_DNA"/>
</dbReference>
<dbReference type="InterPro" id="IPR037314">
    <property type="entry name" value="MKT1_H3TH"/>
</dbReference>
<proteinExistence type="inferred from homology"/>
<dbReference type="InterPro" id="IPR022040">
    <property type="entry name" value="MKT1_N"/>
</dbReference>
<dbReference type="PANTHER" id="PTHR11081">
    <property type="entry name" value="FLAP ENDONUCLEASE FAMILY MEMBER"/>
    <property type="match status" value="1"/>
</dbReference>
<dbReference type="PANTHER" id="PTHR11081:SF9">
    <property type="entry name" value="FLAP ENDONUCLEASE 1"/>
    <property type="match status" value="1"/>
</dbReference>
<keyword evidence="3" id="KW-0810">Translation regulation</keyword>
<evidence type="ECO:0000256" key="4">
    <source>
        <dbReference type="ARBA" id="ARBA00024023"/>
    </source>
</evidence>
<dbReference type="GO" id="GO:0046872">
    <property type="term" value="F:metal ion binding"/>
    <property type="evidence" value="ECO:0007669"/>
    <property type="project" value="UniProtKB-KW"/>
</dbReference>
<accession>A0AAD9PNX0</accession>
<protein>
    <submittedName>
        <fullName evidence="7">Bifunctional Post-transcriptional regulator MKT1</fullName>
    </submittedName>
</protein>
<comment type="similarity">
    <text evidence="4">Belongs to the XPG/RAD2 endonuclease family.</text>
</comment>
<organism evidence="7 8">
    <name type="scientific">Babesia duncani</name>
    <dbReference type="NCBI Taxonomy" id="323732"/>
    <lineage>
        <taxon>Eukaryota</taxon>
        <taxon>Sar</taxon>
        <taxon>Alveolata</taxon>
        <taxon>Apicomplexa</taxon>
        <taxon>Aconoidasida</taxon>
        <taxon>Piroplasmida</taxon>
        <taxon>Babesiidae</taxon>
        <taxon>Babesia</taxon>
    </lineage>
</organism>
<evidence type="ECO:0000259" key="5">
    <source>
        <dbReference type="Pfam" id="PF12246"/>
    </source>
</evidence>
<comment type="caution">
    <text evidence="7">The sequence shown here is derived from an EMBL/GenBank/DDBJ whole genome shotgun (WGS) entry which is preliminary data.</text>
</comment>
<dbReference type="AlphaFoldDB" id="A0AAD9PNX0"/>
<feature type="domain" description="Post-transcriptional regulator MKT1 C-terminal" evidence="5">
    <location>
        <begin position="473"/>
        <end position="699"/>
    </location>
</feature>
<evidence type="ECO:0000313" key="7">
    <source>
        <dbReference type="EMBL" id="KAK2198036.1"/>
    </source>
</evidence>
<dbReference type="InterPro" id="IPR029060">
    <property type="entry name" value="PIN-like_dom_sf"/>
</dbReference>
<evidence type="ECO:0000313" key="8">
    <source>
        <dbReference type="Proteomes" id="UP001214638"/>
    </source>
</evidence>
<evidence type="ECO:0000256" key="1">
    <source>
        <dbReference type="ARBA" id="ARBA00022723"/>
    </source>
</evidence>
<reference evidence="7" key="1">
    <citation type="journal article" date="2023" name="Nat. Microbiol.">
        <title>Babesia duncani multi-omics identifies virulence factors and drug targets.</title>
        <authorList>
            <person name="Singh P."/>
            <person name="Lonardi S."/>
            <person name="Liang Q."/>
            <person name="Vydyam P."/>
            <person name="Khabirova E."/>
            <person name="Fang T."/>
            <person name="Gihaz S."/>
            <person name="Thekkiniath J."/>
            <person name="Munshi M."/>
            <person name="Abel S."/>
            <person name="Ciampossin L."/>
            <person name="Batugedara G."/>
            <person name="Gupta M."/>
            <person name="Lu X.M."/>
            <person name="Lenz T."/>
            <person name="Chakravarty S."/>
            <person name="Cornillot E."/>
            <person name="Hu Y."/>
            <person name="Ma W."/>
            <person name="Gonzalez L.M."/>
            <person name="Sanchez S."/>
            <person name="Estrada K."/>
            <person name="Sanchez-Flores A."/>
            <person name="Montero E."/>
            <person name="Harb O.S."/>
            <person name="Le Roch K.G."/>
            <person name="Mamoun C.B."/>
        </authorList>
    </citation>
    <scope>NUCLEOTIDE SEQUENCE</scope>
    <source>
        <strain evidence="7">WA1</strain>
    </source>
</reference>
<evidence type="ECO:0000259" key="6">
    <source>
        <dbReference type="Pfam" id="PF12247"/>
    </source>
</evidence>
<dbReference type="InterPro" id="IPR006084">
    <property type="entry name" value="XPG/Rad2"/>
</dbReference>
<dbReference type="GeneID" id="94335339"/>
<dbReference type="Gene3D" id="3.40.50.1010">
    <property type="entry name" value="5'-nuclease"/>
    <property type="match status" value="1"/>
</dbReference>
<dbReference type="CDD" id="cd09858">
    <property type="entry name" value="PIN_MKT1"/>
    <property type="match status" value="1"/>
</dbReference>
<dbReference type="Pfam" id="PF12246">
    <property type="entry name" value="MKT1_C"/>
    <property type="match status" value="1"/>
</dbReference>
<dbReference type="GO" id="GO:0006417">
    <property type="term" value="P:regulation of translation"/>
    <property type="evidence" value="ECO:0007669"/>
    <property type="project" value="UniProtKB-KW"/>
</dbReference>
<dbReference type="InterPro" id="IPR022039">
    <property type="entry name" value="MKT1_C"/>
</dbReference>
<dbReference type="RefSeq" id="XP_067804878.1">
    <property type="nucleotide sequence ID" value="XM_067946087.1"/>
</dbReference>
<sequence length="713" mass="80527">MRVRQLQTFLREQKIARTSDLALCRGMRIGIDAIYFFRSLKGVTDPLSDASNSLSPGFFASVDEQLQAMDRLQIQPLFVFQGMQPRSHLLLSVQMMGFAMHEAWALYNRGDRQAAITKFGQGPYKEFSESSIQLLINYLKSNGREVVRAPYFATSQLSYFVQESLVDAIVGPPSVLLFNVPRTIIALDFVRNTFEWLELDEILSRFEMDKEQLVDACLLAGTEHCVTYPLLPQAFNFSNVIDCIKQAPVIKYLSQLPTRDGLAEYVDGYCVAKSLVMYPLVMTINGDVAPLFRRLALPNDYYKIVGGRLPRNLYYLMCEGLVSVQIPFALALNEWMDEPNPHADSLEYRDLLQDVREYQCRAIGLVVLKLDKTYHNRHIRFPGQVTLKGPTPHLKNGVVMIPNTCPARIWTFTSDELNAELNRQKCNNVDVSMLLRWHFTEKMPKPLVPTHQLMAQQELDPKTLGAKVYMMLLDNMGYFTRELGPTAFGKVLANTQMSNVGLVVLELLKFGLFTGDPLEPPLDVSHASELYQTTPQDPQEALDFKAINLVARLSSLCPMEHLDTMTWRGMVDFDIACFNAIVRCLSRSINYLAEGCLAYLVLGYITRMELIPTPVMPLYSETDAFMGVVVKALLNESAPTQRQLLDSLAVKFPNCLHLQKDLNNLANFWQQLSSLVGALHDLVGLGETMEKFRRGTKILKTALEKAGVKADAL</sequence>
<keyword evidence="2" id="KW-0460">Magnesium</keyword>
<name>A0AAD9PNX0_9APIC</name>
<dbReference type="KEGG" id="bdw:94335339"/>
<dbReference type="Proteomes" id="UP001214638">
    <property type="component" value="Unassembled WGS sequence"/>
</dbReference>
<evidence type="ECO:0000256" key="3">
    <source>
        <dbReference type="ARBA" id="ARBA00022845"/>
    </source>
</evidence>
<dbReference type="GO" id="GO:0017108">
    <property type="term" value="F:5'-flap endonuclease activity"/>
    <property type="evidence" value="ECO:0007669"/>
    <property type="project" value="TreeGrafter"/>
</dbReference>
<evidence type="ECO:0000256" key="2">
    <source>
        <dbReference type="ARBA" id="ARBA00022842"/>
    </source>
</evidence>
<gene>
    <name evidence="7" type="ORF">BdWA1_001041</name>
</gene>
<keyword evidence="8" id="KW-1185">Reference proteome</keyword>
<dbReference type="SUPFAM" id="SSF88723">
    <property type="entry name" value="PIN domain-like"/>
    <property type="match status" value="1"/>
</dbReference>
<dbReference type="Pfam" id="PF12247">
    <property type="entry name" value="MKT1_N"/>
    <property type="match status" value="1"/>
</dbReference>
<keyword evidence="1" id="KW-0479">Metal-binding</keyword>
<dbReference type="CDD" id="cd09902">
    <property type="entry name" value="H3TH_MKT1"/>
    <property type="match status" value="1"/>
</dbReference>